<dbReference type="InterPro" id="IPR002491">
    <property type="entry name" value="ABC_transptr_periplasmic_BD"/>
</dbReference>
<dbReference type="RefSeq" id="WP_139465218.1">
    <property type="nucleotide sequence ID" value="NZ_VDHJ01000005.1"/>
</dbReference>
<dbReference type="EMBL" id="VDHJ01000005">
    <property type="protein sequence ID" value="TNL98373.1"/>
    <property type="molecule type" value="Genomic_DNA"/>
</dbReference>
<dbReference type="AlphaFoldDB" id="A0A5C4U3T2"/>
<feature type="domain" description="Fe/B12 periplasmic-binding" evidence="7">
    <location>
        <begin position="67"/>
        <end position="340"/>
    </location>
</feature>
<dbReference type="Gene3D" id="3.40.50.1980">
    <property type="entry name" value="Nitrogenase molybdenum iron protein domain"/>
    <property type="match status" value="2"/>
</dbReference>
<dbReference type="SUPFAM" id="SSF53807">
    <property type="entry name" value="Helical backbone' metal receptor"/>
    <property type="match status" value="1"/>
</dbReference>
<feature type="region of interest" description="Disordered" evidence="5">
    <location>
        <begin position="29"/>
        <end position="65"/>
    </location>
</feature>
<feature type="compositionally biased region" description="Low complexity" evidence="5">
    <location>
        <begin position="29"/>
        <end position="46"/>
    </location>
</feature>
<gene>
    <name evidence="8" type="ORF">FHE74_03980</name>
</gene>
<dbReference type="Pfam" id="PF01497">
    <property type="entry name" value="Peripla_BP_2"/>
    <property type="match status" value="1"/>
</dbReference>
<comment type="similarity">
    <text evidence="2">Belongs to the bacterial solute-binding protein 8 family.</text>
</comment>
<organism evidence="8 9">
    <name type="scientific">Corynebacterium tapiri</name>
    <dbReference type="NCBI Taxonomy" id="1448266"/>
    <lineage>
        <taxon>Bacteria</taxon>
        <taxon>Bacillati</taxon>
        <taxon>Actinomycetota</taxon>
        <taxon>Actinomycetes</taxon>
        <taxon>Mycobacteriales</taxon>
        <taxon>Corynebacteriaceae</taxon>
        <taxon>Corynebacterium</taxon>
    </lineage>
</organism>
<evidence type="ECO:0000256" key="2">
    <source>
        <dbReference type="ARBA" id="ARBA00008814"/>
    </source>
</evidence>
<dbReference type="GO" id="GO:0030288">
    <property type="term" value="C:outer membrane-bounded periplasmic space"/>
    <property type="evidence" value="ECO:0007669"/>
    <property type="project" value="TreeGrafter"/>
</dbReference>
<evidence type="ECO:0000259" key="7">
    <source>
        <dbReference type="PROSITE" id="PS50983"/>
    </source>
</evidence>
<feature type="signal peptide" evidence="6">
    <location>
        <begin position="1"/>
        <end position="28"/>
    </location>
</feature>
<dbReference type="Proteomes" id="UP000312032">
    <property type="component" value="Unassembled WGS sequence"/>
</dbReference>
<keyword evidence="4 6" id="KW-0732">Signal</keyword>
<comment type="subcellular location">
    <subcellularLocation>
        <location evidence="1">Cell envelope</location>
    </subcellularLocation>
</comment>
<keyword evidence="9" id="KW-1185">Reference proteome</keyword>
<keyword evidence="3" id="KW-0813">Transport</keyword>
<evidence type="ECO:0000256" key="5">
    <source>
        <dbReference type="SAM" id="MobiDB-lite"/>
    </source>
</evidence>
<dbReference type="PANTHER" id="PTHR30532:SF28">
    <property type="entry name" value="PETROBACTIN-BINDING PROTEIN YCLQ"/>
    <property type="match status" value="1"/>
</dbReference>
<evidence type="ECO:0000256" key="3">
    <source>
        <dbReference type="ARBA" id="ARBA00022448"/>
    </source>
</evidence>
<accession>A0A5C4U3T2</accession>
<dbReference type="OrthoDB" id="63946at2"/>
<comment type="caution">
    <text evidence="8">The sequence shown here is derived from an EMBL/GenBank/DDBJ whole genome shotgun (WGS) entry which is preliminary data.</text>
</comment>
<dbReference type="PROSITE" id="PS51257">
    <property type="entry name" value="PROKAR_LIPOPROTEIN"/>
    <property type="match status" value="1"/>
</dbReference>
<reference evidence="8 9" key="1">
    <citation type="submission" date="2019-06" db="EMBL/GenBank/DDBJ databases">
        <authorList>
            <person name="Li J."/>
        </authorList>
    </citation>
    <scope>NUCLEOTIDE SEQUENCE [LARGE SCALE GENOMIC DNA]</scope>
    <source>
        <strain evidence="8 9">LMG 28165</strain>
    </source>
</reference>
<dbReference type="PANTHER" id="PTHR30532">
    <property type="entry name" value="IRON III DICITRATE-BINDING PERIPLASMIC PROTEIN"/>
    <property type="match status" value="1"/>
</dbReference>
<evidence type="ECO:0000256" key="6">
    <source>
        <dbReference type="SAM" id="SignalP"/>
    </source>
</evidence>
<evidence type="ECO:0000256" key="1">
    <source>
        <dbReference type="ARBA" id="ARBA00004196"/>
    </source>
</evidence>
<evidence type="ECO:0000313" key="8">
    <source>
        <dbReference type="EMBL" id="TNL98373.1"/>
    </source>
</evidence>
<name>A0A5C4U3T2_9CORY</name>
<dbReference type="GO" id="GO:1901678">
    <property type="term" value="P:iron coordination entity transport"/>
    <property type="evidence" value="ECO:0007669"/>
    <property type="project" value="UniProtKB-ARBA"/>
</dbReference>
<proteinExistence type="inferred from homology"/>
<feature type="chain" id="PRO_5023034562" evidence="6">
    <location>
        <begin position="29"/>
        <end position="341"/>
    </location>
</feature>
<dbReference type="PROSITE" id="PS50983">
    <property type="entry name" value="FE_B12_PBP"/>
    <property type="match status" value="1"/>
</dbReference>
<dbReference type="InterPro" id="IPR051313">
    <property type="entry name" value="Bact_iron-sidero_bind"/>
</dbReference>
<evidence type="ECO:0000256" key="4">
    <source>
        <dbReference type="ARBA" id="ARBA00022729"/>
    </source>
</evidence>
<sequence>MNKPRLIIAALAASALSLSACSTGNDFAQSTSSSASAAKEGAQADSGDTISIEDNHGTQQVPKNPQAVASTDNRTFEVLAKWGIPLVAAPKPIVPFTVEQYKKNDEVIDLGSHREPDLEALTAAEPDLIVNGQRFKQHYDDIKKLNPDTAIVEFEPREGEPLDAELKRQTTAMGEIFGKQKEAQALVDDFDKALERARKAYNKDQKVMAVNVSGGTIGYIAPSKGRVFGPIFDMVGMTPALEIANASDDHQGDDISVEAIAQANPDWILVLDRDAGTSKRDTAEYVGAKQVISGAEALKNTKAISEDHVYYAPEDTYTNESIITYTEILNQIADQFEAAQK</sequence>
<protein>
    <submittedName>
        <fullName evidence="8">Iron ABC transporter substrate-binding protein</fullName>
    </submittedName>
</protein>
<evidence type="ECO:0000313" key="9">
    <source>
        <dbReference type="Proteomes" id="UP000312032"/>
    </source>
</evidence>